<feature type="chain" id="PRO_5043795396" evidence="2">
    <location>
        <begin position="31"/>
        <end position="196"/>
    </location>
</feature>
<dbReference type="AlphaFoldDB" id="A0AAU7KLW3"/>
<protein>
    <submittedName>
        <fullName evidence="4">BON domain-containing protein</fullName>
    </submittedName>
</protein>
<dbReference type="InterPro" id="IPR007055">
    <property type="entry name" value="BON_dom"/>
</dbReference>
<evidence type="ECO:0000256" key="1">
    <source>
        <dbReference type="ARBA" id="ARBA00022729"/>
    </source>
</evidence>
<dbReference type="Gene3D" id="3.30.1340.30">
    <property type="match status" value="1"/>
</dbReference>
<name>A0AAU7KLW3_9GAMM</name>
<feature type="signal peptide" evidence="2">
    <location>
        <begin position="1"/>
        <end position="30"/>
    </location>
</feature>
<gene>
    <name evidence="4" type="ORF">NFG58_07595</name>
</gene>
<evidence type="ECO:0000256" key="2">
    <source>
        <dbReference type="SAM" id="SignalP"/>
    </source>
</evidence>
<sequence length="196" mass="21311">MTQRDSRSTRPLMTALLLSALLAGCTTVTSVTNPGTIDEDYGERTLGATVEDESIETKAAHNLGRVDARLKDARINVDSYNGVVLLTGQVPSEELKQRAEEIVSQVRNVRRVHNELSVAANLPTSQRLNDAWLDTKARTALATSDQVDSGRITVVTENATVYLMGLVTHAEADRAVNVVSNAGGMERIVKVFDYID</sequence>
<proteinExistence type="predicted"/>
<evidence type="ECO:0000259" key="3">
    <source>
        <dbReference type="PROSITE" id="PS50914"/>
    </source>
</evidence>
<dbReference type="PROSITE" id="PS50914">
    <property type="entry name" value="BON"/>
    <property type="match status" value="2"/>
</dbReference>
<dbReference type="InterPro" id="IPR051686">
    <property type="entry name" value="Lipoprotein_DolP"/>
</dbReference>
<dbReference type="RefSeq" id="WP_108132656.1">
    <property type="nucleotide sequence ID" value="NZ_CP098827.1"/>
</dbReference>
<keyword evidence="1 2" id="KW-0732">Signal</keyword>
<accession>A0AAU7KLW3</accession>
<feature type="domain" description="BON" evidence="3">
    <location>
        <begin position="51"/>
        <end position="120"/>
    </location>
</feature>
<organism evidence="4">
    <name type="scientific">Halomonas sp. RT37</name>
    <dbReference type="NCBI Taxonomy" id="2950872"/>
    <lineage>
        <taxon>Bacteria</taxon>
        <taxon>Pseudomonadati</taxon>
        <taxon>Pseudomonadota</taxon>
        <taxon>Gammaproteobacteria</taxon>
        <taxon>Oceanospirillales</taxon>
        <taxon>Halomonadaceae</taxon>
        <taxon>Halomonas</taxon>
    </lineage>
</organism>
<evidence type="ECO:0000313" key="4">
    <source>
        <dbReference type="EMBL" id="XBO72556.1"/>
    </source>
</evidence>
<reference evidence="4" key="1">
    <citation type="submission" date="2022-06" db="EMBL/GenBank/DDBJ databases">
        <title>A novel DMS-producing enzyme.</title>
        <authorList>
            <person name="Zhang Y."/>
        </authorList>
    </citation>
    <scope>NUCLEOTIDE SEQUENCE</scope>
    <source>
        <strain evidence="4">RT37</strain>
    </source>
</reference>
<dbReference type="PANTHER" id="PTHR34606">
    <property type="entry name" value="BON DOMAIN-CONTAINING PROTEIN"/>
    <property type="match status" value="1"/>
</dbReference>
<dbReference type="PANTHER" id="PTHR34606:SF4">
    <property type="entry name" value="OUTER MEMBRANE LIPOPROTEIN DOLP"/>
    <property type="match status" value="1"/>
</dbReference>
<dbReference type="Pfam" id="PF04972">
    <property type="entry name" value="BON"/>
    <property type="match status" value="2"/>
</dbReference>
<dbReference type="EMBL" id="CP098827">
    <property type="protein sequence ID" value="XBO72556.1"/>
    <property type="molecule type" value="Genomic_DNA"/>
</dbReference>
<feature type="domain" description="BON" evidence="3">
    <location>
        <begin position="129"/>
        <end position="196"/>
    </location>
</feature>
<dbReference type="InterPro" id="IPR014004">
    <property type="entry name" value="Transpt-assoc_nodulatn_dom_bac"/>
</dbReference>
<dbReference type="SMART" id="SM00749">
    <property type="entry name" value="BON"/>
    <property type="match status" value="2"/>
</dbReference>
<dbReference type="PROSITE" id="PS51257">
    <property type="entry name" value="PROKAR_LIPOPROTEIN"/>
    <property type="match status" value="1"/>
</dbReference>